<keyword evidence="2" id="KW-0328">Glycosyltransferase</keyword>
<evidence type="ECO:0000313" key="2">
    <source>
        <dbReference type="EMBL" id="VAX05214.1"/>
    </source>
</evidence>
<reference evidence="2" key="1">
    <citation type="submission" date="2018-06" db="EMBL/GenBank/DDBJ databases">
        <authorList>
            <person name="Zhirakovskaya E."/>
        </authorList>
    </citation>
    <scope>NUCLEOTIDE SEQUENCE</scope>
</reference>
<dbReference type="GO" id="GO:0005975">
    <property type="term" value="P:carbohydrate metabolic process"/>
    <property type="evidence" value="ECO:0007669"/>
    <property type="project" value="InterPro"/>
</dbReference>
<dbReference type="AlphaFoldDB" id="A0A3B1AZP7"/>
<proteinExistence type="inferred from homology"/>
<dbReference type="PANTHER" id="PTHR42655:SF1">
    <property type="entry name" value="GLYCOGEN PHOSPHORYLASE"/>
    <property type="match status" value="1"/>
</dbReference>
<dbReference type="EC" id="2.4.1.1" evidence="2"/>
<keyword evidence="2" id="KW-0808">Transferase</keyword>
<evidence type="ECO:0000256" key="1">
    <source>
        <dbReference type="ARBA" id="ARBA00006047"/>
    </source>
</evidence>
<dbReference type="PANTHER" id="PTHR42655">
    <property type="entry name" value="GLYCOGEN PHOSPHORYLASE"/>
    <property type="match status" value="1"/>
</dbReference>
<name>A0A3B1AZP7_9ZZZZ</name>
<dbReference type="GO" id="GO:0030170">
    <property type="term" value="F:pyridoxal phosphate binding"/>
    <property type="evidence" value="ECO:0007669"/>
    <property type="project" value="InterPro"/>
</dbReference>
<dbReference type="InterPro" id="IPR000811">
    <property type="entry name" value="Glyco_trans_35"/>
</dbReference>
<dbReference type="Gene3D" id="3.40.50.2000">
    <property type="entry name" value="Glycogen Phosphorylase B"/>
    <property type="match status" value="2"/>
</dbReference>
<sequence>MLALDDFTHEPRIAYFSMEIALQNDIPTYSGGLGVLAGDTMRSATDLELPVVAVTLVSRAGDFRQRIDAEGRQKEEPMQWQPADHAESLNAKVAVIIEGRVVWISAWLYTLEGHMNGRQPIILLDTDVAENSVEDRQITDSLYGGDSVYRLKQEIVLGIGGVRLLQALGFKIRQYHMNEGHSALLGLELLRRFKYPSEDLRPGESPYNIPRVRELCCFTTHTPVEAGHDRFSYELLHQVLNDFVDIATLKRLAGDESLNMTCLALNLSEHVNGVAKRHAEISRKMFPGYRVKAITNGVHPYTWTCPSFAKIYDHHLPGWCHEPELLVRADCCISDEEILEAHQLAKTALTDKIETLTGATFDRELPTFGFARRMTAYKRPDLLFSDIERLQNIAHNQPFQIVLAGKAHPNDDGGKQLIEMLHHHINELDGIVNIAFLPGYDMDIAQTMVAGVDVWLNTPLRPMEASGTSGMKAAFNGVPNLSVLDGWWIEGCIEGITGWAVGDNVETANGSDALALYDKLEQVILPLYRDPAGWVKVMKGAICKNASFFNSHRMMRRYTTEAYIR</sequence>
<protein>
    <submittedName>
        <fullName evidence="2">Glycogen phosphorylase</fullName>
        <ecNumber evidence="2">2.4.1.1</ecNumber>
    </submittedName>
</protein>
<accession>A0A3B1AZP7</accession>
<dbReference type="EMBL" id="UOFX01000002">
    <property type="protein sequence ID" value="VAX05214.1"/>
    <property type="molecule type" value="Genomic_DNA"/>
</dbReference>
<organism evidence="2">
    <name type="scientific">hydrothermal vent metagenome</name>
    <dbReference type="NCBI Taxonomy" id="652676"/>
    <lineage>
        <taxon>unclassified sequences</taxon>
        <taxon>metagenomes</taxon>
        <taxon>ecological metagenomes</taxon>
    </lineage>
</organism>
<dbReference type="SUPFAM" id="SSF53756">
    <property type="entry name" value="UDP-Glycosyltransferase/glycogen phosphorylase"/>
    <property type="match status" value="1"/>
</dbReference>
<dbReference type="Pfam" id="PF00343">
    <property type="entry name" value="Phosphorylase"/>
    <property type="match status" value="1"/>
</dbReference>
<dbReference type="InterPro" id="IPR052182">
    <property type="entry name" value="Glycogen/Maltodextrin_Phosph"/>
</dbReference>
<dbReference type="InterPro" id="IPR011834">
    <property type="entry name" value="Agluc_phsphrylas"/>
</dbReference>
<gene>
    <name evidence="2" type="ORF">MNBD_GAMMA26-2114</name>
</gene>
<dbReference type="GO" id="GO:0008184">
    <property type="term" value="F:glycogen phosphorylase activity"/>
    <property type="evidence" value="ECO:0007669"/>
    <property type="project" value="InterPro"/>
</dbReference>
<comment type="similarity">
    <text evidence="1">Belongs to the glycogen phosphorylase family.</text>
</comment>
<dbReference type="NCBIfam" id="TIGR02094">
    <property type="entry name" value="more_P_ylases"/>
    <property type="match status" value="1"/>
</dbReference>